<accession>A0A200PPH7</accession>
<keyword evidence="1" id="KW-0677">Repeat</keyword>
<name>A0A200PPH7_MACCD</name>
<dbReference type="NCBIfam" id="TIGR00756">
    <property type="entry name" value="PPR"/>
    <property type="match status" value="5"/>
</dbReference>
<feature type="repeat" description="PPR" evidence="3">
    <location>
        <begin position="212"/>
        <end position="246"/>
    </location>
</feature>
<dbReference type="InterPro" id="IPR002885">
    <property type="entry name" value="PPR_rpt"/>
</dbReference>
<gene>
    <name evidence="4" type="ORF">BVC80_1325g9</name>
</gene>
<dbReference type="GO" id="GO:0003723">
    <property type="term" value="F:RNA binding"/>
    <property type="evidence" value="ECO:0007669"/>
    <property type="project" value="InterPro"/>
</dbReference>
<dbReference type="FunFam" id="1.25.40.10:FF:000280">
    <property type="entry name" value="Pentatricopeptide repeat-containing protein"/>
    <property type="match status" value="1"/>
</dbReference>
<feature type="repeat" description="PPR" evidence="3">
    <location>
        <begin position="578"/>
        <end position="612"/>
    </location>
</feature>
<dbReference type="OMA" id="CENPGYY"/>
<dbReference type="GO" id="GO:0009451">
    <property type="term" value="P:RNA modification"/>
    <property type="evidence" value="ECO:0007669"/>
    <property type="project" value="InterPro"/>
</dbReference>
<feature type="repeat" description="PPR" evidence="3">
    <location>
        <begin position="547"/>
        <end position="577"/>
    </location>
</feature>
<dbReference type="Gene3D" id="1.25.40.10">
    <property type="entry name" value="Tetratricopeptide repeat domain"/>
    <property type="match status" value="5"/>
</dbReference>
<organism evidence="4 5">
    <name type="scientific">Macleaya cordata</name>
    <name type="common">Five-seeded plume-poppy</name>
    <name type="synonym">Bocconia cordata</name>
    <dbReference type="NCBI Taxonomy" id="56857"/>
    <lineage>
        <taxon>Eukaryota</taxon>
        <taxon>Viridiplantae</taxon>
        <taxon>Streptophyta</taxon>
        <taxon>Embryophyta</taxon>
        <taxon>Tracheophyta</taxon>
        <taxon>Spermatophyta</taxon>
        <taxon>Magnoliopsida</taxon>
        <taxon>Ranunculales</taxon>
        <taxon>Papaveraceae</taxon>
        <taxon>Papaveroideae</taxon>
        <taxon>Macleaya</taxon>
    </lineage>
</organism>
<dbReference type="Pfam" id="PF13041">
    <property type="entry name" value="PPR_2"/>
    <property type="match status" value="3"/>
</dbReference>
<dbReference type="InterPro" id="IPR011990">
    <property type="entry name" value="TPR-like_helical_dom_sf"/>
</dbReference>
<dbReference type="InterPro" id="IPR046848">
    <property type="entry name" value="E_motif"/>
</dbReference>
<dbReference type="PANTHER" id="PTHR24015:SF1933">
    <property type="entry name" value="PENTATRICOPEPTIDE REPEAT-CONTAINING PROTEIN"/>
    <property type="match status" value="1"/>
</dbReference>
<evidence type="ECO:0000256" key="1">
    <source>
        <dbReference type="ARBA" id="ARBA00022737"/>
    </source>
</evidence>
<proteinExistence type="inferred from homology"/>
<evidence type="ECO:0000256" key="2">
    <source>
        <dbReference type="ARBA" id="ARBA00061659"/>
    </source>
</evidence>
<dbReference type="FunFam" id="1.25.40.10:FF:000073">
    <property type="entry name" value="Pentatricopeptide repeat-containing protein chloroplastic"/>
    <property type="match status" value="1"/>
</dbReference>
<dbReference type="FunFam" id="1.25.40.10:FF:000344">
    <property type="entry name" value="Pentatricopeptide repeat-containing protein"/>
    <property type="match status" value="1"/>
</dbReference>
<dbReference type="PANTHER" id="PTHR24015">
    <property type="entry name" value="OS07G0578800 PROTEIN-RELATED"/>
    <property type="match status" value="1"/>
</dbReference>
<dbReference type="EMBL" id="MVGT01004366">
    <property type="protein sequence ID" value="OVA00110.1"/>
    <property type="molecule type" value="Genomic_DNA"/>
</dbReference>
<dbReference type="InterPro" id="IPR046960">
    <property type="entry name" value="PPR_At4g14850-like_plant"/>
</dbReference>
<keyword evidence="5" id="KW-1185">Reference proteome</keyword>
<evidence type="ECO:0000313" key="4">
    <source>
        <dbReference type="EMBL" id="OVA00110.1"/>
    </source>
</evidence>
<dbReference type="FunFam" id="1.25.40.10:FF:000031">
    <property type="entry name" value="Pentatricopeptide repeat-containing protein mitochondrial"/>
    <property type="match status" value="1"/>
</dbReference>
<dbReference type="Pfam" id="PF20431">
    <property type="entry name" value="E_motif"/>
    <property type="match status" value="1"/>
</dbReference>
<feature type="repeat" description="PPR" evidence="3">
    <location>
        <begin position="446"/>
        <end position="480"/>
    </location>
</feature>
<dbReference type="InParanoid" id="A0A200PPH7"/>
<evidence type="ECO:0000256" key="3">
    <source>
        <dbReference type="PROSITE-ProRule" id="PRU00708"/>
    </source>
</evidence>
<sequence length="758" mass="85316">MRLIYLKPLHRPAISIIKLNSLNCSSVAASKKYFNTKTSVSSILESKYYDRLLEDCTLSKNLVLGKLIHSRIVINGLEKDSFFVTKLICLYSVCGNVSKAESIFDRLSVHNVYTLNAMIRGYSTNGLYQQAVNLFYEKKKGGIKPDSYTFSCLLKVCALSSDLQQGEKIAKLAEEYGFESDLFVSNSLIAMFGKCGRLIDAVRVFEKLGQRDIVSWNSIISAYIENGNDWEAMDKFCKLVRSELRPDQVSIISALSICSSATTVRELHGYSLKSGYESNPTVRNSLISMYGKFGRTEEAHFVFNYAVKPDKITWNALISSYAQNGYFEKSRELLQDMKDSGFDSDVVTYSGIISSLAQNDQSNEAMNLFIEMVDLGLKPDVITIASTLPAVSDLLYFDYCKEIHGYSYRNKFESDRRVQNALISVYSKCGSIQNAVQVFADVRNRDVISWSSMIVGYVQNGFFNEAQSTFREMIIDKTEPNPITVTSILSACSGIACFRRGKEIHLWALKNGFEAQTFVGSALIDMYAKCGRIEYSKRVFDMITDKNLVTWNSMIGGYAVHGLGKEALDAFQRVEKPDHVSFIAVLSACNHGGLVDEGIKIFNSMKDFGLNPRESHYTCIVDLLGRSGWLNEALNLIRTMPVEANADIWGALLSACKIHSNLEIGSYTGSQIIESGSENPGYYVLLSNIWADFGRWGEVEVMRKKMKERGVRKVAGCSWIEVNKEVYSFVAKDRTEHPEWKSLFKMLRSLNEHMKEMS</sequence>
<dbReference type="AlphaFoldDB" id="A0A200PPH7"/>
<dbReference type="OrthoDB" id="185373at2759"/>
<comment type="similarity">
    <text evidence="2">Belongs to the PPR family. PCMP-E subfamily.</text>
</comment>
<evidence type="ECO:0000313" key="5">
    <source>
        <dbReference type="Proteomes" id="UP000195402"/>
    </source>
</evidence>
<reference evidence="4 5" key="1">
    <citation type="journal article" date="2017" name="Mol. Plant">
        <title>The Genome of Medicinal Plant Macleaya cordata Provides New Insights into Benzylisoquinoline Alkaloids Metabolism.</title>
        <authorList>
            <person name="Liu X."/>
            <person name="Liu Y."/>
            <person name="Huang P."/>
            <person name="Ma Y."/>
            <person name="Qing Z."/>
            <person name="Tang Q."/>
            <person name="Cao H."/>
            <person name="Cheng P."/>
            <person name="Zheng Y."/>
            <person name="Yuan Z."/>
            <person name="Zhou Y."/>
            <person name="Liu J."/>
            <person name="Tang Z."/>
            <person name="Zhuo Y."/>
            <person name="Zhang Y."/>
            <person name="Yu L."/>
            <person name="Huang J."/>
            <person name="Yang P."/>
            <person name="Peng Q."/>
            <person name="Zhang J."/>
            <person name="Jiang W."/>
            <person name="Zhang Z."/>
            <person name="Lin K."/>
            <person name="Ro D.K."/>
            <person name="Chen X."/>
            <person name="Xiong X."/>
            <person name="Shang Y."/>
            <person name="Huang S."/>
            <person name="Zeng J."/>
        </authorList>
    </citation>
    <scope>NUCLEOTIDE SEQUENCE [LARGE SCALE GENOMIC DNA]</scope>
    <source>
        <strain evidence="5">cv. BLH2017</strain>
        <tissue evidence="4">Root</tissue>
    </source>
</reference>
<feature type="repeat" description="PPR" evidence="3">
    <location>
        <begin position="310"/>
        <end position="344"/>
    </location>
</feature>
<dbReference type="Proteomes" id="UP000195402">
    <property type="component" value="Unassembled WGS sequence"/>
</dbReference>
<feature type="repeat" description="PPR" evidence="3">
    <location>
        <begin position="111"/>
        <end position="145"/>
    </location>
</feature>
<dbReference type="PROSITE" id="PS51375">
    <property type="entry name" value="PPR"/>
    <property type="match status" value="7"/>
</dbReference>
<protein>
    <submittedName>
        <fullName evidence="4">Pentatricopeptide repeat</fullName>
    </submittedName>
</protein>
<dbReference type="Pfam" id="PF01535">
    <property type="entry name" value="PPR"/>
    <property type="match status" value="8"/>
</dbReference>
<comment type="caution">
    <text evidence="4">The sequence shown here is derived from an EMBL/GenBank/DDBJ whole genome shotgun (WGS) entry which is preliminary data.</text>
</comment>
<feature type="repeat" description="PPR" evidence="3">
    <location>
        <begin position="345"/>
        <end position="379"/>
    </location>
</feature>